<dbReference type="SUPFAM" id="SSF54373">
    <property type="entry name" value="FAD-linked reductases, C-terminal domain"/>
    <property type="match status" value="1"/>
</dbReference>
<accession>A0A2H3K171</accession>
<dbReference type="PANTHER" id="PTHR10742:SF313">
    <property type="entry name" value="AMINE OXIDASE"/>
    <property type="match status" value="1"/>
</dbReference>
<dbReference type="EMBL" id="KB468135">
    <property type="protein sequence ID" value="PCH42764.1"/>
    <property type="molecule type" value="Genomic_DNA"/>
</dbReference>
<dbReference type="Proteomes" id="UP000218811">
    <property type="component" value="Unassembled WGS sequence"/>
</dbReference>
<dbReference type="GO" id="GO:0006598">
    <property type="term" value="P:polyamine catabolic process"/>
    <property type="evidence" value="ECO:0007669"/>
    <property type="project" value="TreeGrafter"/>
</dbReference>
<dbReference type="STRING" id="742152.A0A2H3K171"/>
<evidence type="ECO:0000259" key="1">
    <source>
        <dbReference type="Pfam" id="PF01593"/>
    </source>
</evidence>
<dbReference type="AlphaFoldDB" id="A0A2H3K171"/>
<dbReference type="PANTHER" id="PTHR10742">
    <property type="entry name" value="FLAVIN MONOAMINE OXIDASE"/>
    <property type="match status" value="1"/>
</dbReference>
<dbReference type="SUPFAM" id="SSF51905">
    <property type="entry name" value="FAD/NAD(P)-binding domain"/>
    <property type="match status" value="1"/>
</dbReference>
<dbReference type="InterPro" id="IPR036188">
    <property type="entry name" value="FAD/NAD-bd_sf"/>
</dbReference>
<name>A0A2H3K171_WOLCO</name>
<gene>
    <name evidence="2" type="ORF">WOLCODRAFT_132505</name>
</gene>
<dbReference type="Gene3D" id="3.90.660.10">
    <property type="match status" value="1"/>
</dbReference>
<dbReference type="Gene3D" id="3.50.50.60">
    <property type="entry name" value="FAD/NAD(P)-binding domain"/>
    <property type="match status" value="1"/>
</dbReference>
<dbReference type="InterPro" id="IPR050281">
    <property type="entry name" value="Flavin_monoamine_oxidase"/>
</dbReference>
<evidence type="ECO:0000313" key="2">
    <source>
        <dbReference type="EMBL" id="PCH42764.1"/>
    </source>
</evidence>
<sequence>MASVGDQPHTLDPVPLRGWWLSNKCGVQLRRATLPQGYTGSWLFQGAYHIISSLQPSYQPRVSWKGVHDTKILILGGGVAGVIAARTLYEQGVSDFIIIEAREELGGRMMSHTFGVEGHQYTVELGANWVQGTQVGAGAGNPIWDLAQKHNITTRANRYHESISTFDATGPVDFKDAFNDSIMDFKRLVLSAGHRAMNRLVDMTARGGYSLIGSRPETPHEQAAEYYQFDWEYGVSPEETSWLAASWAHNYTFSPAAGGFSKDNRLSIDQRGFKRLIQAEAEAFLEPEQLRLNTTVRTVSSSQTGVKVVLDDGTVLSAEYAVCTFSLGALQHGNVRFEPPLPAWKQEAIHSMTMGAYTKIFLQFEEKFWFDSEMALYADIERGRYPVWQNLDHPNLLPGSGILVVTVTGAFSKRIEALSDAQVQAEVLAVLQAMHPGVKVPKPVAFYVPRWGRDPRFRGAYSIWPPAFRSEHHTNLRATIGERLWFASEATSRRYFGFLQGAYTEGESIGSMLAECVKGGGCVGLEHVELVQNAGSYDG</sequence>
<dbReference type="InterPro" id="IPR002937">
    <property type="entry name" value="Amino_oxidase"/>
</dbReference>
<dbReference type="OMA" id="DVGCGWL"/>
<dbReference type="Pfam" id="PF01593">
    <property type="entry name" value="Amino_oxidase"/>
    <property type="match status" value="1"/>
</dbReference>
<protein>
    <submittedName>
        <fullName evidence="2">Amine oxidase</fullName>
    </submittedName>
</protein>
<keyword evidence="3" id="KW-1185">Reference proteome</keyword>
<dbReference type="OrthoDB" id="5046242at2759"/>
<reference evidence="2 3" key="1">
    <citation type="journal article" date="2012" name="Science">
        <title>The Paleozoic origin of enzymatic lignin decomposition reconstructed from 31 fungal genomes.</title>
        <authorList>
            <person name="Floudas D."/>
            <person name="Binder M."/>
            <person name="Riley R."/>
            <person name="Barry K."/>
            <person name="Blanchette R.A."/>
            <person name="Henrissat B."/>
            <person name="Martinez A.T."/>
            <person name="Otillar R."/>
            <person name="Spatafora J.W."/>
            <person name="Yadav J.S."/>
            <person name="Aerts A."/>
            <person name="Benoit I."/>
            <person name="Boyd A."/>
            <person name="Carlson A."/>
            <person name="Copeland A."/>
            <person name="Coutinho P.M."/>
            <person name="de Vries R.P."/>
            <person name="Ferreira P."/>
            <person name="Findley K."/>
            <person name="Foster B."/>
            <person name="Gaskell J."/>
            <person name="Glotzer D."/>
            <person name="Gorecki P."/>
            <person name="Heitman J."/>
            <person name="Hesse C."/>
            <person name="Hori C."/>
            <person name="Igarashi K."/>
            <person name="Jurgens J.A."/>
            <person name="Kallen N."/>
            <person name="Kersten P."/>
            <person name="Kohler A."/>
            <person name="Kuees U."/>
            <person name="Kumar T.K.A."/>
            <person name="Kuo A."/>
            <person name="LaButti K."/>
            <person name="Larrondo L.F."/>
            <person name="Lindquist E."/>
            <person name="Ling A."/>
            <person name="Lombard V."/>
            <person name="Lucas S."/>
            <person name="Lundell T."/>
            <person name="Martin R."/>
            <person name="McLaughlin D.J."/>
            <person name="Morgenstern I."/>
            <person name="Morin E."/>
            <person name="Murat C."/>
            <person name="Nagy L.G."/>
            <person name="Nolan M."/>
            <person name="Ohm R.A."/>
            <person name="Patyshakuliyeva A."/>
            <person name="Rokas A."/>
            <person name="Ruiz-Duenas F.J."/>
            <person name="Sabat G."/>
            <person name="Salamov A."/>
            <person name="Samejima M."/>
            <person name="Schmutz J."/>
            <person name="Slot J.C."/>
            <person name="St John F."/>
            <person name="Stenlid J."/>
            <person name="Sun H."/>
            <person name="Sun S."/>
            <person name="Syed K."/>
            <person name="Tsang A."/>
            <person name="Wiebenga A."/>
            <person name="Young D."/>
            <person name="Pisabarro A."/>
            <person name="Eastwood D.C."/>
            <person name="Martin F."/>
            <person name="Cullen D."/>
            <person name="Grigoriev I.V."/>
            <person name="Hibbett D.S."/>
        </authorList>
    </citation>
    <scope>NUCLEOTIDE SEQUENCE [LARGE SCALE GENOMIC DNA]</scope>
    <source>
        <strain evidence="2 3">MD-104</strain>
    </source>
</reference>
<dbReference type="GO" id="GO:0016491">
    <property type="term" value="F:oxidoreductase activity"/>
    <property type="evidence" value="ECO:0007669"/>
    <property type="project" value="InterPro"/>
</dbReference>
<evidence type="ECO:0000313" key="3">
    <source>
        <dbReference type="Proteomes" id="UP000218811"/>
    </source>
</evidence>
<feature type="domain" description="Amine oxidase" evidence="1">
    <location>
        <begin position="79"/>
        <end position="507"/>
    </location>
</feature>
<proteinExistence type="predicted"/>
<organism evidence="2 3">
    <name type="scientific">Wolfiporia cocos (strain MD-104)</name>
    <name type="common">Brown rot fungus</name>
    <dbReference type="NCBI Taxonomy" id="742152"/>
    <lineage>
        <taxon>Eukaryota</taxon>
        <taxon>Fungi</taxon>
        <taxon>Dikarya</taxon>
        <taxon>Basidiomycota</taxon>
        <taxon>Agaricomycotina</taxon>
        <taxon>Agaricomycetes</taxon>
        <taxon>Polyporales</taxon>
        <taxon>Phaeolaceae</taxon>
        <taxon>Wolfiporia</taxon>
    </lineage>
</organism>